<proteinExistence type="inferred from homology"/>
<dbReference type="InterPro" id="IPR023885">
    <property type="entry name" value="4Fe4S-binding_SPASM_dom"/>
</dbReference>
<dbReference type="Proteomes" id="UP000460549">
    <property type="component" value="Unassembled WGS sequence"/>
</dbReference>
<accession>A0A7X2PDR9</accession>
<evidence type="ECO:0000256" key="2">
    <source>
        <dbReference type="ARBA" id="ARBA00022485"/>
    </source>
</evidence>
<evidence type="ECO:0000259" key="8">
    <source>
        <dbReference type="PROSITE" id="PS51918"/>
    </source>
</evidence>
<dbReference type="SFLD" id="SFLDG01072">
    <property type="entry name" value="dehydrogenase_like"/>
    <property type="match status" value="1"/>
</dbReference>
<dbReference type="SFLD" id="SFLDG01067">
    <property type="entry name" value="SPASM/twitch_domain_containing"/>
    <property type="match status" value="1"/>
</dbReference>
<evidence type="ECO:0000256" key="6">
    <source>
        <dbReference type="ARBA" id="ARBA00023014"/>
    </source>
</evidence>
<keyword evidence="6" id="KW-0411">Iron-sulfur</keyword>
<dbReference type="GO" id="GO:0051539">
    <property type="term" value="F:4 iron, 4 sulfur cluster binding"/>
    <property type="evidence" value="ECO:0007669"/>
    <property type="project" value="UniProtKB-KW"/>
</dbReference>
<keyword evidence="2" id="KW-0004">4Fe-4S</keyword>
<dbReference type="SFLD" id="SFLDS00029">
    <property type="entry name" value="Radical_SAM"/>
    <property type="match status" value="1"/>
</dbReference>
<evidence type="ECO:0000313" key="9">
    <source>
        <dbReference type="EMBL" id="MSU07002.1"/>
    </source>
</evidence>
<dbReference type="PROSITE" id="PS51918">
    <property type="entry name" value="RADICAL_SAM"/>
    <property type="match status" value="1"/>
</dbReference>
<evidence type="ECO:0000256" key="3">
    <source>
        <dbReference type="ARBA" id="ARBA00022691"/>
    </source>
</evidence>
<dbReference type="PANTHER" id="PTHR43273:SF3">
    <property type="entry name" value="ANAEROBIC SULFATASE-MATURATING ENZYME HOMOLOG ASLB-RELATED"/>
    <property type="match status" value="1"/>
</dbReference>
<dbReference type="Pfam" id="PF13186">
    <property type="entry name" value="SPASM"/>
    <property type="match status" value="1"/>
</dbReference>
<dbReference type="SFLD" id="SFLDF00289">
    <property type="entry name" value="anaerobic_Cys-type_sulfatase-m"/>
    <property type="match status" value="1"/>
</dbReference>
<dbReference type="PANTHER" id="PTHR43273">
    <property type="entry name" value="ANAEROBIC SULFATASE-MATURATING ENZYME HOMOLOG ASLB-RELATED"/>
    <property type="match status" value="1"/>
</dbReference>
<evidence type="ECO:0000256" key="5">
    <source>
        <dbReference type="ARBA" id="ARBA00023004"/>
    </source>
</evidence>
<dbReference type="EMBL" id="VUNN01000022">
    <property type="protein sequence ID" value="MSU07002.1"/>
    <property type="molecule type" value="Genomic_DNA"/>
</dbReference>
<keyword evidence="5" id="KW-0408">Iron</keyword>
<dbReference type="GO" id="GO:0016491">
    <property type="term" value="F:oxidoreductase activity"/>
    <property type="evidence" value="ECO:0007669"/>
    <property type="project" value="InterPro"/>
</dbReference>
<dbReference type="SUPFAM" id="SSF102114">
    <property type="entry name" value="Radical SAM enzymes"/>
    <property type="match status" value="1"/>
</dbReference>
<dbReference type="AlphaFoldDB" id="A0A7X2PDR9"/>
<reference evidence="9 10" key="1">
    <citation type="submission" date="2019-08" db="EMBL/GenBank/DDBJ databases">
        <title>In-depth cultivation of the pig gut microbiome towards novel bacterial diversity and tailored functional studies.</title>
        <authorList>
            <person name="Wylensek D."/>
            <person name="Hitch T.C.A."/>
            <person name="Clavel T."/>
        </authorList>
    </citation>
    <scope>NUCLEOTIDE SEQUENCE [LARGE SCALE GENOMIC DNA]</scope>
    <source>
        <strain evidence="9 10">NM-380-WT-3C1</strain>
    </source>
</reference>
<comment type="similarity">
    <text evidence="7">Belongs to the radical SAM superfamily. Anaerobic sulfatase-maturating enzyme family.</text>
</comment>
<dbReference type="InterPro" id="IPR047207">
    <property type="entry name" value="SPASM_anSME"/>
</dbReference>
<dbReference type="InterPro" id="IPR013785">
    <property type="entry name" value="Aldolase_TIM"/>
</dbReference>
<dbReference type="SFLD" id="SFLDG01384">
    <property type="entry name" value="thioether_bond_formation_requi"/>
    <property type="match status" value="1"/>
</dbReference>
<evidence type="ECO:0000313" key="10">
    <source>
        <dbReference type="Proteomes" id="UP000460549"/>
    </source>
</evidence>
<dbReference type="NCBIfam" id="TIGR03942">
    <property type="entry name" value="sulfatase_rSAM"/>
    <property type="match status" value="1"/>
</dbReference>
<dbReference type="InterPro" id="IPR023867">
    <property type="entry name" value="Sulphatase_maturase_rSAM"/>
</dbReference>
<gene>
    <name evidence="9" type="ORF">FYJ80_09490</name>
</gene>
<dbReference type="InterPro" id="IPR058240">
    <property type="entry name" value="rSAM_sf"/>
</dbReference>
<evidence type="ECO:0000256" key="1">
    <source>
        <dbReference type="ARBA" id="ARBA00001966"/>
    </source>
</evidence>
<dbReference type="NCBIfam" id="TIGR04085">
    <property type="entry name" value="rSAM_more_4Fe4S"/>
    <property type="match status" value="1"/>
</dbReference>
<comment type="cofactor">
    <cofactor evidence="1">
        <name>[4Fe-4S] cluster</name>
        <dbReference type="ChEBI" id="CHEBI:49883"/>
    </cofactor>
</comment>
<comment type="caution">
    <text evidence="9">The sequence shown here is derived from an EMBL/GenBank/DDBJ whole genome shotgun (WGS) entry which is preliminary data.</text>
</comment>
<protein>
    <submittedName>
        <fullName evidence="9">Anaerobic sulfatase maturase</fullName>
    </submittedName>
</protein>
<evidence type="ECO:0000256" key="7">
    <source>
        <dbReference type="ARBA" id="ARBA00023601"/>
    </source>
</evidence>
<dbReference type="InterPro" id="IPR034485">
    <property type="entry name" value="Anaerobic_Cys-type_sulfatase-m"/>
</dbReference>
<dbReference type="GO" id="GO:0046872">
    <property type="term" value="F:metal ion binding"/>
    <property type="evidence" value="ECO:0007669"/>
    <property type="project" value="UniProtKB-KW"/>
</dbReference>
<feature type="domain" description="Radical SAM core" evidence="8">
    <location>
        <begin position="1"/>
        <end position="233"/>
    </location>
</feature>
<sequence>MNRTFLIKPSSGSCNMRCTYCFYKDEIDNRSVKNYGFMTNSIAKCLIDKALANINDNVNFSFQGGEPTLSGLDFFREFTSYAKEKGGERVTFSLQTNGYIIDREWAAFFHDNGYLIGLSLDGNKKIHDIYRIGPDNKGTFVKAFRAASFFNAEKVEFNILTTVNRVVAQNIGDIFDFFKRNGFRYLQFIPCLDEISGVKNDYSLTPELYAKALKVLFDRYFDSWRRDEYISIRYFDNLVTMLLGYPPEACGMRGVCGNYYVIEADGSVFPCDFYVLDEYKLGNITSSSLDELDKKRAEIAFIEKSTKVEEECKKCRFFSLCRGGCRRDRENFNTKELSLTYLCPAYKEFFNYSLERLIYMAEAEKRARS</sequence>
<name>A0A7X2PDR9_9SPIO</name>
<dbReference type="InterPro" id="IPR007197">
    <property type="entry name" value="rSAM"/>
</dbReference>
<dbReference type="Gene3D" id="3.20.20.70">
    <property type="entry name" value="Aldolase class I"/>
    <property type="match status" value="1"/>
</dbReference>
<dbReference type="SFLD" id="SFLDG01386">
    <property type="entry name" value="main_SPASM_domain-containing"/>
    <property type="match status" value="1"/>
</dbReference>
<keyword evidence="10" id="KW-1185">Reference proteome</keyword>
<dbReference type="CDD" id="cd21120">
    <property type="entry name" value="SPASM_anSME"/>
    <property type="match status" value="1"/>
</dbReference>
<organism evidence="9 10">
    <name type="scientific">Bullifex porci</name>
    <dbReference type="NCBI Taxonomy" id="2606638"/>
    <lineage>
        <taxon>Bacteria</taxon>
        <taxon>Pseudomonadati</taxon>
        <taxon>Spirochaetota</taxon>
        <taxon>Spirochaetia</taxon>
        <taxon>Spirochaetales</taxon>
        <taxon>Spirochaetaceae</taxon>
        <taxon>Bullifex</taxon>
    </lineage>
</organism>
<keyword evidence="3" id="KW-0949">S-adenosyl-L-methionine</keyword>
<keyword evidence="4" id="KW-0479">Metal-binding</keyword>
<evidence type="ECO:0000256" key="4">
    <source>
        <dbReference type="ARBA" id="ARBA00022723"/>
    </source>
</evidence>
<dbReference type="Pfam" id="PF04055">
    <property type="entry name" value="Radical_SAM"/>
    <property type="match status" value="1"/>
</dbReference>
<dbReference type="CDD" id="cd01335">
    <property type="entry name" value="Radical_SAM"/>
    <property type="match status" value="1"/>
</dbReference>
<dbReference type="RefSeq" id="WP_154426340.1">
    <property type="nucleotide sequence ID" value="NZ_VUNN01000022.1"/>
</dbReference>